<dbReference type="KEGG" id="aarg:Aargi30884_06700"/>
<dbReference type="SUPFAM" id="SSF50475">
    <property type="entry name" value="FMN-binding split barrel"/>
    <property type="match status" value="1"/>
</dbReference>
<feature type="domain" description="Pyridoxamine 5'-phosphate oxidase N-terminal" evidence="1">
    <location>
        <begin position="5"/>
        <end position="90"/>
    </location>
</feature>
<keyword evidence="3" id="KW-1185">Reference proteome</keyword>
<dbReference type="Proteomes" id="UP000464754">
    <property type="component" value="Chromosome"/>
</dbReference>
<organism evidence="2 3">
    <name type="scientific">Amedibacterium intestinale</name>
    <dbReference type="NCBI Taxonomy" id="2583452"/>
    <lineage>
        <taxon>Bacteria</taxon>
        <taxon>Bacillati</taxon>
        <taxon>Bacillota</taxon>
        <taxon>Erysipelotrichia</taxon>
        <taxon>Erysipelotrichales</taxon>
        <taxon>Erysipelotrichaceae</taxon>
        <taxon>Amedibacterium</taxon>
    </lineage>
</organism>
<gene>
    <name evidence="2" type="ORF">Aargi30884_06700</name>
</gene>
<dbReference type="InterPro" id="IPR012349">
    <property type="entry name" value="Split_barrel_FMN-bd"/>
</dbReference>
<name>A0A6N4TGC6_9FIRM</name>
<dbReference type="Pfam" id="PF01243">
    <property type="entry name" value="PNPOx_N"/>
    <property type="match status" value="1"/>
</dbReference>
<dbReference type="Gene3D" id="2.30.110.10">
    <property type="entry name" value="Electron Transport, Fmn-binding Protein, Chain A"/>
    <property type="match status" value="1"/>
</dbReference>
<evidence type="ECO:0000313" key="3">
    <source>
        <dbReference type="Proteomes" id="UP000464754"/>
    </source>
</evidence>
<accession>A0A6N4TGC6</accession>
<evidence type="ECO:0000313" key="2">
    <source>
        <dbReference type="EMBL" id="BBK21767.1"/>
    </source>
</evidence>
<proteinExistence type="predicted"/>
<evidence type="ECO:0000259" key="1">
    <source>
        <dbReference type="Pfam" id="PF01243"/>
    </source>
</evidence>
<sequence>MSKAYEFLKECGYFYVLTINGDYPTGRPFGAVMECDGKLYISTNNGNQAHKQLRENKNMQILAKKEGTREWLRITGRATECTDINMKQKMLEECPILSKHFLSADEEKYLLFQVEVLHAEFH</sequence>
<dbReference type="AlphaFoldDB" id="A0A6N4TGC6"/>
<dbReference type="EMBL" id="AP019695">
    <property type="protein sequence ID" value="BBK21767.1"/>
    <property type="molecule type" value="Genomic_DNA"/>
</dbReference>
<protein>
    <submittedName>
        <fullName evidence="2">NimC/NimA family protein</fullName>
    </submittedName>
</protein>
<dbReference type="InterPro" id="IPR011576">
    <property type="entry name" value="Pyridox_Oxase_N"/>
</dbReference>
<reference evidence="3" key="1">
    <citation type="submission" date="2019-05" db="EMBL/GenBank/DDBJ databases">
        <title>Complete genome sequencing of Absiella argi strain JCM 30884.</title>
        <authorList>
            <person name="Sakamoto M."/>
            <person name="Murakami T."/>
            <person name="Mori H."/>
        </authorList>
    </citation>
    <scope>NUCLEOTIDE SEQUENCE [LARGE SCALE GENOMIC DNA]</scope>
    <source>
        <strain evidence="3">JCM 30884</strain>
    </source>
</reference>
<dbReference type="RefSeq" id="WP_118361322.1">
    <property type="nucleotide sequence ID" value="NZ_AP019695.1"/>
</dbReference>